<dbReference type="GO" id="GO:0031012">
    <property type="term" value="C:extracellular matrix"/>
    <property type="evidence" value="ECO:0007669"/>
    <property type="project" value="TreeGrafter"/>
</dbReference>
<dbReference type="SUPFAM" id="SSF52058">
    <property type="entry name" value="L domain-like"/>
    <property type="match status" value="1"/>
</dbReference>
<dbReference type="InterPro" id="IPR003591">
    <property type="entry name" value="Leu-rich_rpt_typical-subtyp"/>
</dbReference>
<dbReference type="PROSITE" id="PS51450">
    <property type="entry name" value="LRR"/>
    <property type="match status" value="3"/>
</dbReference>
<dbReference type="Proteomes" id="UP000675881">
    <property type="component" value="Chromosome 5"/>
</dbReference>
<organism evidence="5 6">
    <name type="scientific">Lepeophtheirus salmonis</name>
    <name type="common">Salmon louse</name>
    <name type="synonym">Caligus salmonis</name>
    <dbReference type="NCBI Taxonomy" id="72036"/>
    <lineage>
        <taxon>Eukaryota</taxon>
        <taxon>Metazoa</taxon>
        <taxon>Ecdysozoa</taxon>
        <taxon>Arthropoda</taxon>
        <taxon>Crustacea</taxon>
        <taxon>Multicrustacea</taxon>
        <taxon>Hexanauplia</taxon>
        <taxon>Copepoda</taxon>
        <taxon>Siphonostomatoida</taxon>
        <taxon>Caligidae</taxon>
        <taxon>Lepeophtheirus</taxon>
    </lineage>
</organism>
<keyword evidence="3" id="KW-0677">Repeat</keyword>
<name>A0A7R8CZ95_LEPSM</name>
<evidence type="ECO:0000313" key="5">
    <source>
        <dbReference type="EMBL" id="CAF2948156.1"/>
    </source>
</evidence>
<evidence type="ECO:0000256" key="2">
    <source>
        <dbReference type="ARBA" id="ARBA00022729"/>
    </source>
</evidence>
<dbReference type="OrthoDB" id="1883493at2759"/>
<dbReference type="InterPro" id="IPR032675">
    <property type="entry name" value="LRR_dom_sf"/>
</dbReference>
<evidence type="ECO:0000313" key="6">
    <source>
        <dbReference type="Proteomes" id="UP000675881"/>
    </source>
</evidence>
<dbReference type="Gene3D" id="3.80.10.10">
    <property type="entry name" value="Ribonuclease Inhibitor"/>
    <property type="match status" value="1"/>
</dbReference>
<keyword evidence="2" id="KW-0732">Signal</keyword>
<dbReference type="AlphaFoldDB" id="A0A7R8CZ95"/>
<dbReference type="FunFam" id="3.80.10.10:FF:000770">
    <property type="entry name" value="Uncharacterized protein"/>
    <property type="match status" value="1"/>
</dbReference>
<evidence type="ECO:0000256" key="4">
    <source>
        <dbReference type="ARBA" id="ARBA00023180"/>
    </source>
</evidence>
<dbReference type="GO" id="GO:0005615">
    <property type="term" value="C:extracellular space"/>
    <property type="evidence" value="ECO:0007669"/>
    <property type="project" value="TreeGrafter"/>
</dbReference>
<dbReference type="PANTHER" id="PTHR24373:SF370">
    <property type="entry name" value="FISH-LIPS, ISOFORM E"/>
    <property type="match status" value="1"/>
</dbReference>
<dbReference type="Pfam" id="PF00560">
    <property type="entry name" value="LRR_1"/>
    <property type="match status" value="1"/>
</dbReference>
<dbReference type="EMBL" id="HG994584">
    <property type="protein sequence ID" value="CAF2948156.1"/>
    <property type="molecule type" value="Genomic_DNA"/>
</dbReference>
<keyword evidence="6" id="KW-1185">Reference proteome</keyword>
<dbReference type="PANTHER" id="PTHR24373">
    <property type="entry name" value="SLIT RELATED LEUCINE-RICH REPEAT NEURONAL PROTEIN"/>
    <property type="match status" value="1"/>
</dbReference>
<protein>
    <submittedName>
        <fullName evidence="5">(salmon louse) hypothetical protein</fullName>
    </submittedName>
</protein>
<dbReference type="SMART" id="SM00369">
    <property type="entry name" value="LRR_TYP"/>
    <property type="match status" value="6"/>
</dbReference>
<proteinExistence type="predicted"/>
<keyword evidence="4" id="KW-0325">Glycoprotein</keyword>
<keyword evidence="1" id="KW-0433">Leucine-rich repeat</keyword>
<dbReference type="InterPro" id="IPR001611">
    <property type="entry name" value="Leu-rich_rpt"/>
</dbReference>
<dbReference type="PRINTS" id="PR00019">
    <property type="entry name" value="LEURICHRPT"/>
</dbReference>
<reference evidence="5" key="1">
    <citation type="submission" date="2021-02" db="EMBL/GenBank/DDBJ databases">
        <authorList>
            <person name="Bekaert M."/>
        </authorList>
    </citation>
    <scope>NUCLEOTIDE SEQUENCE</scope>
    <source>
        <strain evidence="5">IoA-00</strain>
    </source>
</reference>
<dbReference type="InterPro" id="IPR050328">
    <property type="entry name" value="Dev_Immune_Receptor"/>
</dbReference>
<sequence length="328" mass="36598">MGRTFLLGYLLCLSLLIKEGSSWKDVFGSGYLNETTDEPCKNSSSPCLCRESRVDCSNKNLDDIPQDLSSGITSLNLNGNVLGNGNFSLQLTFSKYLNLRKLSLSNNHLKDLPSNLFQNSTLIHELKLNQNGLSMFPVEALEGLTSLKYLDISSNSLEVIGDSLFVQQPQLESLNLGRNKIETLHKDAFKNLHQLQILILEDNRINSLESSLLQPLTQLSVLNINKNNLNTIPEAVKSCINLQQLNVAKNRIKYIPHGVFQQCPALNQIEFKGNPIESIDTNAFSNLPNLKKLIISEAKFVTHFVNLTGTTSLEQIRFDRGAIKEIPV</sequence>
<dbReference type="Pfam" id="PF13855">
    <property type="entry name" value="LRR_8"/>
    <property type="match status" value="2"/>
</dbReference>
<accession>A0A7R8CZ95</accession>
<evidence type="ECO:0000256" key="1">
    <source>
        <dbReference type="ARBA" id="ARBA00022614"/>
    </source>
</evidence>
<gene>
    <name evidence="5" type="ORF">LSAA_10579</name>
</gene>
<evidence type="ECO:0000256" key="3">
    <source>
        <dbReference type="ARBA" id="ARBA00022737"/>
    </source>
</evidence>